<keyword evidence="1" id="KW-1133">Transmembrane helix</keyword>
<name>A0A139IGJ9_9PEZI</name>
<feature type="transmembrane region" description="Helical" evidence="1">
    <location>
        <begin position="33"/>
        <end position="53"/>
    </location>
</feature>
<dbReference type="AlphaFoldDB" id="A0A139IGJ9"/>
<evidence type="ECO:0000313" key="4">
    <source>
        <dbReference type="Proteomes" id="UP000073492"/>
    </source>
</evidence>
<keyword evidence="4" id="KW-1185">Reference proteome</keyword>
<accession>A0A139IGJ9</accession>
<dbReference type="PANTHER" id="PTHR34612">
    <property type="entry name" value="GH131_N DOMAIN-CONTAINING PROTEIN"/>
    <property type="match status" value="1"/>
</dbReference>
<feature type="domain" description="Glycoside hydrolase 131 catalytic N-terminal" evidence="2">
    <location>
        <begin position="112"/>
        <end position="340"/>
    </location>
</feature>
<dbReference type="EMBL" id="LFZO01000100">
    <property type="protein sequence ID" value="KXT13891.1"/>
    <property type="molecule type" value="Genomic_DNA"/>
</dbReference>
<dbReference type="Proteomes" id="UP000073492">
    <property type="component" value="Unassembled WGS sequence"/>
</dbReference>
<keyword evidence="1" id="KW-0812">Transmembrane</keyword>
<dbReference type="STRING" id="113226.A0A139IGJ9"/>
<reference evidence="3 4" key="1">
    <citation type="submission" date="2015-07" db="EMBL/GenBank/DDBJ databases">
        <title>Comparative genomics of the Sigatoka disease complex on banana suggests a link between parallel evolutionary changes in Pseudocercospora fijiensis and Pseudocercospora eumusae and increased virulence on the banana host.</title>
        <authorList>
            <person name="Chang T.-C."/>
            <person name="Salvucci A."/>
            <person name="Crous P.W."/>
            <person name="Stergiopoulos I."/>
        </authorList>
    </citation>
    <scope>NUCLEOTIDE SEQUENCE [LARGE SCALE GENOMIC DNA]</scope>
    <source>
        <strain evidence="3 4">CBS 116634</strain>
    </source>
</reference>
<feature type="transmembrane region" description="Helical" evidence="1">
    <location>
        <begin position="94"/>
        <end position="114"/>
    </location>
</feature>
<protein>
    <recommendedName>
        <fullName evidence="2">Glycoside hydrolase 131 catalytic N-terminal domain-containing protein</fullName>
    </recommendedName>
</protein>
<dbReference type="PANTHER" id="PTHR34612:SF6">
    <property type="entry name" value="GLYCOSIDE HYDROLASE 131 CATALYTIC N-TERMINAL DOMAIN-CONTAINING PROTEIN"/>
    <property type="match status" value="1"/>
</dbReference>
<evidence type="ECO:0000259" key="2">
    <source>
        <dbReference type="Pfam" id="PF18271"/>
    </source>
</evidence>
<organism evidence="3 4">
    <name type="scientific">Pseudocercospora musae</name>
    <dbReference type="NCBI Taxonomy" id="113226"/>
    <lineage>
        <taxon>Eukaryota</taxon>
        <taxon>Fungi</taxon>
        <taxon>Dikarya</taxon>
        <taxon>Ascomycota</taxon>
        <taxon>Pezizomycotina</taxon>
        <taxon>Dothideomycetes</taxon>
        <taxon>Dothideomycetidae</taxon>
        <taxon>Mycosphaerellales</taxon>
        <taxon>Mycosphaerellaceae</taxon>
        <taxon>Pseudocercospora</taxon>
    </lineage>
</organism>
<dbReference type="Pfam" id="PF18271">
    <property type="entry name" value="GH131_N"/>
    <property type="match status" value="1"/>
</dbReference>
<dbReference type="InterPro" id="IPR041524">
    <property type="entry name" value="GH131_N"/>
</dbReference>
<sequence length="356" mass="39259">MIEAANLKSRVLSGYLIHRNNYIRLRIGVPAHIAYQCIHGIIALVILRIRCLLAPQYRQGMLDLEPSVGRAWEALHFASELFYIFPSLRELPMIFFYSAFLVLVGAAAAGEVLWDGRLTNYSDASFLAHWSWSNQVGPYQYYIHGSGSVDDYVAVSASEYKNPADAATHGIQVSIDDTSSWHGQTMMRTELIPSTHAAINAGKVFYHYSIQHTKTNPPTQNEEHQICFFESHFTELKYGLDSTDTLHWMAGSQSHWNVSLEAGVWHNVAYGIDFDAHTVTFYHSTGADDLTLTAGPVSANTSSDGADWHLGVLRLPASAGASGVKESWHFSGVYIEDDELTTSIGGAYSGGLSSGF</sequence>
<dbReference type="OrthoDB" id="120072at2759"/>
<evidence type="ECO:0000256" key="1">
    <source>
        <dbReference type="SAM" id="Phobius"/>
    </source>
</evidence>
<keyword evidence="1" id="KW-0472">Membrane</keyword>
<dbReference type="Gene3D" id="2.60.120.1160">
    <property type="match status" value="1"/>
</dbReference>
<gene>
    <name evidence="3" type="ORF">AC579_2625</name>
</gene>
<comment type="caution">
    <text evidence="3">The sequence shown here is derived from an EMBL/GenBank/DDBJ whole genome shotgun (WGS) entry which is preliminary data.</text>
</comment>
<proteinExistence type="predicted"/>
<evidence type="ECO:0000313" key="3">
    <source>
        <dbReference type="EMBL" id="KXT13891.1"/>
    </source>
</evidence>